<dbReference type="RefSeq" id="WP_379817168.1">
    <property type="nucleotide sequence ID" value="NZ_JBHUDZ010000007.1"/>
</dbReference>
<sequence>MAKKKINIILILVVLGLWGTVGYRTINRYFGNSDIYLNAQAHSSEISLKKINKDTFELKEIRRDPFLNKQFNEKPVLTSTVSYHAPVKKTVIPVPVPKIKYDIPWPQLQYFGYLKSNNQELVLIKIDSKLHKLKLNDEANGLIVKKIYKDSIEVSFNSQNKIIHIK</sequence>
<dbReference type="Proteomes" id="UP001597138">
    <property type="component" value="Unassembled WGS sequence"/>
</dbReference>
<evidence type="ECO:0000313" key="1">
    <source>
        <dbReference type="EMBL" id="MFD1602352.1"/>
    </source>
</evidence>
<proteinExistence type="predicted"/>
<keyword evidence="2" id="KW-1185">Reference proteome</keyword>
<accession>A0ABW4HB73</accession>
<comment type="caution">
    <text evidence="1">The sequence shown here is derived from an EMBL/GenBank/DDBJ whole genome shotgun (WGS) entry which is preliminary data.</text>
</comment>
<protein>
    <submittedName>
        <fullName evidence="1">Uncharacterized protein</fullName>
    </submittedName>
</protein>
<organism evidence="1 2">
    <name type="scientific">Flavobacterium artemisiae</name>
    <dbReference type="NCBI Taxonomy" id="2126556"/>
    <lineage>
        <taxon>Bacteria</taxon>
        <taxon>Pseudomonadati</taxon>
        <taxon>Bacteroidota</taxon>
        <taxon>Flavobacteriia</taxon>
        <taxon>Flavobacteriales</taxon>
        <taxon>Flavobacteriaceae</taxon>
        <taxon>Flavobacterium</taxon>
    </lineage>
</organism>
<dbReference type="EMBL" id="JBHUDZ010000007">
    <property type="protein sequence ID" value="MFD1602352.1"/>
    <property type="molecule type" value="Genomic_DNA"/>
</dbReference>
<evidence type="ECO:0000313" key="2">
    <source>
        <dbReference type="Proteomes" id="UP001597138"/>
    </source>
</evidence>
<reference evidence="2" key="1">
    <citation type="journal article" date="2019" name="Int. J. Syst. Evol. Microbiol.">
        <title>The Global Catalogue of Microorganisms (GCM) 10K type strain sequencing project: providing services to taxonomists for standard genome sequencing and annotation.</title>
        <authorList>
            <consortium name="The Broad Institute Genomics Platform"/>
            <consortium name="The Broad Institute Genome Sequencing Center for Infectious Disease"/>
            <person name="Wu L."/>
            <person name="Ma J."/>
        </authorList>
    </citation>
    <scope>NUCLEOTIDE SEQUENCE [LARGE SCALE GENOMIC DNA]</scope>
    <source>
        <strain evidence="2">CCUG 70865</strain>
    </source>
</reference>
<gene>
    <name evidence="1" type="ORF">ACFSC2_06310</name>
</gene>
<name>A0ABW4HB73_9FLAO</name>